<keyword evidence="1" id="KW-0805">Transcription regulation</keyword>
<dbReference type="InterPro" id="IPR001647">
    <property type="entry name" value="HTH_TetR"/>
</dbReference>
<dbReference type="PANTHER" id="PTHR47506:SF1">
    <property type="entry name" value="HTH-TYPE TRANSCRIPTIONAL REGULATOR YJDC"/>
    <property type="match status" value="1"/>
</dbReference>
<dbReference type="Proteomes" id="UP001058098">
    <property type="component" value="Chromosome"/>
</dbReference>
<reference evidence="6" key="1">
    <citation type="submission" date="2020-09" db="EMBL/GenBank/DDBJ databases">
        <title>Rhizobia associated with sainfoin plants.</title>
        <authorList>
            <person name="Asharfi S."/>
            <person name="Kuzmanovic N."/>
            <person name="Bunk B."/>
            <person name="Sproeer C."/>
            <person name="Becker M."/>
            <person name="Thuenen T."/>
        </authorList>
    </citation>
    <scope>NUCLEOTIDE SEQUENCE</scope>
    <source>
        <strain evidence="6">OM4</strain>
    </source>
</reference>
<dbReference type="PROSITE" id="PS50977">
    <property type="entry name" value="HTH_TETR_2"/>
    <property type="match status" value="1"/>
</dbReference>
<protein>
    <submittedName>
        <fullName evidence="6">TetR/AcrR family transcriptional regulator</fullName>
    </submittedName>
</protein>
<evidence type="ECO:0000256" key="1">
    <source>
        <dbReference type="ARBA" id="ARBA00023015"/>
    </source>
</evidence>
<organism evidence="6 7">
    <name type="scientific">Mesorhizobium onobrychidis</name>
    <dbReference type="NCBI Taxonomy" id="2775404"/>
    <lineage>
        <taxon>Bacteria</taxon>
        <taxon>Pseudomonadati</taxon>
        <taxon>Pseudomonadota</taxon>
        <taxon>Alphaproteobacteria</taxon>
        <taxon>Hyphomicrobiales</taxon>
        <taxon>Phyllobacteriaceae</taxon>
        <taxon>Mesorhizobium</taxon>
    </lineage>
</organism>
<keyword evidence="3" id="KW-0804">Transcription</keyword>
<accession>A0ABY5R3V6</accession>
<sequence>MTRPRSFDEAAVLHDAMDAFRRSGFAGVSIKDLGNATGLTSGSIYNAFGDKEGLYRAAFGYYVDAVIRRRIETYVGEANDLDGLEQLFLSLLCAPESDENGCLLTNAAVEFGARPSVASEGLAEGFAMLEAAIRRVVERQIGGGQADLLVVRLLLLYQGILVLIRAGQNVSACPAVIRSEFEQLRKLLP</sequence>
<dbReference type="InterPro" id="IPR009057">
    <property type="entry name" value="Homeodomain-like_sf"/>
</dbReference>
<dbReference type="PANTHER" id="PTHR47506">
    <property type="entry name" value="TRANSCRIPTIONAL REGULATORY PROTEIN"/>
    <property type="match status" value="1"/>
</dbReference>
<dbReference type="InterPro" id="IPR023772">
    <property type="entry name" value="DNA-bd_HTH_TetR-type_CS"/>
</dbReference>
<dbReference type="RefSeq" id="WP_258122422.1">
    <property type="nucleotide sequence ID" value="NZ_CP062229.1"/>
</dbReference>
<gene>
    <name evidence="6" type="ORF">IHQ72_10690</name>
</gene>
<evidence type="ECO:0000256" key="2">
    <source>
        <dbReference type="ARBA" id="ARBA00023125"/>
    </source>
</evidence>
<proteinExistence type="predicted"/>
<evidence type="ECO:0000256" key="4">
    <source>
        <dbReference type="PROSITE-ProRule" id="PRU00335"/>
    </source>
</evidence>
<dbReference type="Gene3D" id="1.10.10.60">
    <property type="entry name" value="Homeodomain-like"/>
    <property type="match status" value="1"/>
</dbReference>
<dbReference type="PROSITE" id="PS01081">
    <property type="entry name" value="HTH_TETR_1"/>
    <property type="match status" value="1"/>
</dbReference>
<dbReference type="Gene3D" id="1.10.357.10">
    <property type="entry name" value="Tetracycline Repressor, domain 2"/>
    <property type="match status" value="1"/>
</dbReference>
<feature type="DNA-binding region" description="H-T-H motif" evidence="4">
    <location>
        <begin position="29"/>
        <end position="48"/>
    </location>
</feature>
<feature type="domain" description="HTH tetR-type" evidence="5">
    <location>
        <begin position="6"/>
        <end position="66"/>
    </location>
</feature>
<dbReference type="Pfam" id="PF00440">
    <property type="entry name" value="TetR_N"/>
    <property type="match status" value="1"/>
</dbReference>
<dbReference type="InterPro" id="IPR036271">
    <property type="entry name" value="Tet_transcr_reg_TetR-rel_C_sf"/>
</dbReference>
<keyword evidence="7" id="KW-1185">Reference proteome</keyword>
<evidence type="ECO:0000313" key="6">
    <source>
        <dbReference type="EMBL" id="UVC17531.1"/>
    </source>
</evidence>
<dbReference type="SUPFAM" id="SSF48498">
    <property type="entry name" value="Tetracyclin repressor-like, C-terminal domain"/>
    <property type="match status" value="1"/>
</dbReference>
<evidence type="ECO:0000259" key="5">
    <source>
        <dbReference type="PROSITE" id="PS50977"/>
    </source>
</evidence>
<evidence type="ECO:0000313" key="7">
    <source>
        <dbReference type="Proteomes" id="UP001058098"/>
    </source>
</evidence>
<evidence type="ECO:0000256" key="3">
    <source>
        <dbReference type="ARBA" id="ARBA00023163"/>
    </source>
</evidence>
<keyword evidence="2 4" id="KW-0238">DNA-binding</keyword>
<dbReference type="EMBL" id="CP062229">
    <property type="protein sequence ID" value="UVC17531.1"/>
    <property type="molecule type" value="Genomic_DNA"/>
</dbReference>
<dbReference type="SUPFAM" id="SSF46689">
    <property type="entry name" value="Homeodomain-like"/>
    <property type="match status" value="1"/>
</dbReference>
<name>A0ABY5R3V6_9HYPH</name>